<name>A0ABW4UGG7_9HYPH</name>
<sequence length="491" mass="52577">MKVAIAGFILESVSFLPSVVTLEDFKRNESRGSKMVDRHRGTETVLGGFIDICEREGIEMVPIVSTSGDAMVAAADDAFDHYCQVIVDGLRAHHGSLDGVLLDLHGACTTPTRLDPDGDMVRLVRNAVGPDIPVMLALDYHGNLDASTIADSTATFGYHYSPHIDMGDTGRRAAECLFRTLRGEINPVTAISRPGVMVPSIFSATTLQPLSSFVARSVKLPHTTPGLLDISIFAGFSYADVPNCGFSVVVVADGDRSLAERTAIDLSDSIRQACRELHIPGLVRNLEDGVAYGLERAKSSEAPVVLLEHADRMNDSTHVLRELIRKGASNAAVPFLWDPQSAAAACEAGVGKIVHLNLGGRSSPRSGGPVPVEARILQAGEKHYSVTGPMGRGAKVDLGPTAVLDIGGIIVSVTTKASTAIDEDPFIQFGMRAQDFAIIVLRSKTHFRAVYEPLAAEIVIIDTPDWGPADLKTLPYRYAPTATSYPFVDHV</sequence>
<evidence type="ECO:0000313" key="3">
    <source>
        <dbReference type="EMBL" id="MFD1985450.1"/>
    </source>
</evidence>
<dbReference type="Pfam" id="PF07364">
    <property type="entry name" value="DUF1485"/>
    <property type="match status" value="1"/>
</dbReference>
<dbReference type="Pfam" id="PF07171">
    <property type="entry name" value="MlrC_C"/>
    <property type="match status" value="1"/>
</dbReference>
<comment type="caution">
    <text evidence="3">The sequence shown here is derived from an EMBL/GenBank/DDBJ whole genome shotgun (WGS) entry which is preliminary data.</text>
</comment>
<evidence type="ECO:0000259" key="1">
    <source>
        <dbReference type="Pfam" id="PF07171"/>
    </source>
</evidence>
<proteinExistence type="predicted"/>
<dbReference type="InterPro" id="IPR015995">
    <property type="entry name" value="MlrC_N"/>
</dbReference>
<dbReference type="EMBL" id="JBHUGZ010000016">
    <property type="protein sequence ID" value="MFD1985450.1"/>
    <property type="molecule type" value="Genomic_DNA"/>
</dbReference>
<dbReference type="InterPro" id="IPR010799">
    <property type="entry name" value="MlrC_C"/>
</dbReference>
<feature type="domain" description="Microcystin LR degradation protein MlrC C-terminal" evidence="1">
    <location>
        <begin position="314"/>
        <end position="477"/>
    </location>
</feature>
<protein>
    <submittedName>
        <fullName evidence="3">M81 family metallopeptidase</fullName>
    </submittedName>
</protein>
<reference evidence="4" key="1">
    <citation type="journal article" date="2019" name="Int. J. Syst. Evol. Microbiol.">
        <title>The Global Catalogue of Microorganisms (GCM) 10K type strain sequencing project: providing services to taxonomists for standard genome sequencing and annotation.</title>
        <authorList>
            <consortium name="The Broad Institute Genomics Platform"/>
            <consortium name="The Broad Institute Genome Sequencing Center for Infectious Disease"/>
            <person name="Wu L."/>
            <person name="Ma J."/>
        </authorList>
    </citation>
    <scope>NUCLEOTIDE SEQUENCE [LARGE SCALE GENOMIC DNA]</scope>
    <source>
        <strain evidence="4">CGMCC 1.16225</strain>
    </source>
</reference>
<feature type="domain" description="Microcystin LR degradation protein MlrC N-terminal" evidence="2">
    <location>
        <begin position="2"/>
        <end position="277"/>
    </location>
</feature>
<dbReference type="RefSeq" id="WP_379101803.1">
    <property type="nucleotide sequence ID" value="NZ_JBHUGZ010000016.1"/>
</dbReference>
<gene>
    <name evidence="3" type="ORF">ACFSOZ_23350</name>
</gene>
<dbReference type="Proteomes" id="UP001597405">
    <property type="component" value="Unassembled WGS sequence"/>
</dbReference>
<keyword evidence="4" id="KW-1185">Reference proteome</keyword>
<accession>A0ABW4UGG7</accession>
<evidence type="ECO:0000313" key="4">
    <source>
        <dbReference type="Proteomes" id="UP001597405"/>
    </source>
</evidence>
<evidence type="ECO:0000259" key="2">
    <source>
        <dbReference type="Pfam" id="PF07364"/>
    </source>
</evidence>
<organism evidence="3 4">
    <name type="scientific">Mesorhizobium newzealandense</name>
    <dbReference type="NCBI Taxonomy" id="1300302"/>
    <lineage>
        <taxon>Bacteria</taxon>
        <taxon>Pseudomonadati</taxon>
        <taxon>Pseudomonadota</taxon>
        <taxon>Alphaproteobacteria</taxon>
        <taxon>Hyphomicrobiales</taxon>
        <taxon>Phyllobacteriaceae</taxon>
        <taxon>Mesorhizobium</taxon>
    </lineage>
</organism>